<organism evidence="3 4">
    <name type="scientific">Tegillarca granosa</name>
    <name type="common">Malaysian cockle</name>
    <name type="synonym">Anadara granosa</name>
    <dbReference type="NCBI Taxonomy" id="220873"/>
    <lineage>
        <taxon>Eukaryota</taxon>
        <taxon>Metazoa</taxon>
        <taxon>Spiralia</taxon>
        <taxon>Lophotrochozoa</taxon>
        <taxon>Mollusca</taxon>
        <taxon>Bivalvia</taxon>
        <taxon>Autobranchia</taxon>
        <taxon>Pteriomorphia</taxon>
        <taxon>Arcoida</taxon>
        <taxon>Arcoidea</taxon>
        <taxon>Arcidae</taxon>
        <taxon>Tegillarca</taxon>
    </lineage>
</organism>
<feature type="region of interest" description="Disordered" evidence="1">
    <location>
        <begin position="550"/>
        <end position="602"/>
    </location>
</feature>
<feature type="region of interest" description="Disordered" evidence="1">
    <location>
        <begin position="458"/>
        <end position="478"/>
    </location>
</feature>
<comment type="caution">
    <text evidence="3">The sequence shown here is derived from an EMBL/GenBank/DDBJ whole genome shotgun (WGS) entry which is preliminary data.</text>
</comment>
<feature type="region of interest" description="Disordered" evidence="1">
    <location>
        <begin position="1261"/>
        <end position="1293"/>
    </location>
</feature>
<feature type="region of interest" description="Disordered" evidence="1">
    <location>
        <begin position="1312"/>
        <end position="1422"/>
    </location>
</feature>
<feature type="compositionally biased region" description="Low complexity" evidence="1">
    <location>
        <begin position="396"/>
        <end position="427"/>
    </location>
</feature>
<feature type="compositionally biased region" description="Polar residues" evidence="1">
    <location>
        <begin position="1389"/>
        <end position="1422"/>
    </location>
</feature>
<sequence length="1555" mass="164405">MWILFLISSLVYCQTGAGGSNVQWKANMGDSSGGIPINTKSNSKFDWSSLGHMRSSGIVTKTDTEIPSANEVNSVKNKKPLKFSREFLKLLAGANELGPIQSRVRVWTSTTTTTSAPPKPPPISSSPNNRPLKNIASIRNFPPPPPPPPPIDTSSSSSGFKVGRQDRPSPSLGAILESRNVLSNGAASTKSNQDVRNALTNGNGSFKKEPKQKSITKTHNRKKFNKDIKPVPHIGDKPRDRPSLSGGMSLFDVVNSKPGFEEYIKLNQAAETTVHSTIDTTTTTTIKSITTTTTTKAPIVRTTVTTTTTAKPIPTTKAPKPKSDVVAMVHSSLSQPLQFADQLKEQQVEMGLRSSQDQPQNSGSANNMEAILAQLRSSSSQQDQQEPSVGQGFGGQNKNRNQMSNQQRNMNNNNNNNNNNNRNNRNRQGGGNGGAKGEMAAFLATLSSEQKRMFRDILGGNPAPTTPVPTTTPAPPMTPDLPPNIVKMMKAMGNNMPIQGPGPQTNQQQGPGPNNGPSMFNQLMNGQNEPNFGPGFDGPFNGFPQFGGPMNGIAPGGNRGNNNNNRGGPPGRNNAGGGGNNNFGGMGGGNSGGGGLEAMFGGPDMSQMMSMLSGGSGGGGGGMNPLSALLGEGGGLGALMGAMGGMGGGGGPMGGGRGNRGQRRMMPGGPNADPQTRRILMNRLLKRGMRPGADPADPPETPALGMMGGGAGGLAGLMGGPSAAWMGGGGGGGSGGGGGFPNMMNMGGGGGEGGGLGGLAGGLGAMMGGGGEVLAGGDPADAPPGRFGGMPMLKKRQAGPAPKPKNNVSTSTKSKSSPAQPKNTQEPKINSNVQSIFSYSLAQKTINNRLKEHIQSTPNESPVETPKANNTGNLLERKNSKALVEFIPLDFLPKHLLPQVESLLKDIPKHRRRPSPDTPVTDLSNEVRKQNISEKTNADQTNAKPGKTKIISSESIIETIKNISKISTATNDTVSLQKRFSNLPRNRPFDPNWQQPFNKYVKLAPRLAPDNSRNSLSQTNRPNPAWENNVNGNQGPIWDARPNNMGSSSSSWNSKTNSAQTRSGWNTPRNMVVNSPSATSPQWSRQRSWQNTRNGFNFNQNRWGQGPRSMQQPTSNQWQQQGFSQQAWGPPQLPGRRAPAQGPPLPNTRPPQTQQWQSAQSTNQWGNPPNTQPWPDSQNQFGQNQPPPQGNMVYNPQTATTPTIQPWDSSQNFNPPSTIRPWRSTSRPWQSQPPNPQGSHQSSNVNSFMRNQGQSSWVEIKPNQRQKTQRPPVNNFQQFNRKQPNVLDNSRPGSFMDPGNKGAFANVPTQQSLPKTTMVPPTAPWNSPPVTQAPPPPQWPVPGAPNAPMPTTGQQINPTEPWAPTNQQPQSWTSAPQFAAQPTTQPPTVTNSWNAGNNQFAGAGSGSFSRTNNNNNFGGPTTQAFNNQNFGGPTTAPYFLQQANNGGASNSFGTGSAGASSAAFGAGAGAASAFGGAAAGLLNPFADRIVTGPGIPPIQGDHISRLPPDIKLKAARMSLAGHSGDTIADVLGAEMRNRRRMGLIGNGMMGAAGKR</sequence>
<feature type="compositionally biased region" description="Polar residues" evidence="1">
    <location>
        <begin position="933"/>
        <end position="943"/>
    </location>
</feature>
<name>A0ABQ9ERP3_TEGGR</name>
<feature type="compositionally biased region" description="Polar residues" evidence="1">
    <location>
        <begin position="1261"/>
        <end position="1292"/>
    </location>
</feature>
<feature type="compositionally biased region" description="Pro residues" evidence="1">
    <location>
        <begin position="141"/>
        <end position="151"/>
    </location>
</feature>
<feature type="compositionally biased region" description="Gly residues" evidence="1">
    <location>
        <begin position="568"/>
        <end position="596"/>
    </location>
</feature>
<feature type="compositionally biased region" description="Low complexity" evidence="1">
    <location>
        <begin position="499"/>
        <end position="517"/>
    </location>
</feature>
<feature type="compositionally biased region" description="Polar residues" evidence="1">
    <location>
        <begin position="1059"/>
        <end position="1116"/>
    </location>
</feature>
<feature type="region of interest" description="Disordered" evidence="1">
    <location>
        <begin position="775"/>
        <end position="831"/>
    </location>
</feature>
<feature type="compositionally biased region" description="Pro residues" evidence="1">
    <location>
        <begin position="1321"/>
        <end position="1348"/>
    </location>
</feature>
<gene>
    <name evidence="3" type="ORF">KUTeg_014543</name>
</gene>
<feature type="compositionally biased region" description="Polar residues" evidence="1">
    <location>
        <begin position="1349"/>
        <end position="1374"/>
    </location>
</feature>
<dbReference type="Proteomes" id="UP001217089">
    <property type="component" value="Unassembled WGS sequence"/>
</dbReference>
<proteinExistence type="predicted"/>
<feature type="region of interest" description="Disordered" evidence="1">
    <location>
        <begin position="907"/>
        <end position="947"/>
    </location>
</feature>
<feature type="compositionally biased region" description="Polar residues" evidence="1">
    <location>
        <begin position="1011"/>
        <end position="1034"/>
    </location>
</feature>
<feature type="compositionally biased region" description="Polar residues" evidence="1">
    <location>
        <begin position="1150"/>
        <end position="1177"/>
    </location>
</feature>
<feature type="region of interest" description="Disordered" evidence="1">
    <location>
        <begin position="498"/>
        <end position="517"/>
    </location>
</feature>
<feature type="region of interest" description="Disordered" evidence="1">
    <location>
        <begin position="108"/>
        <end position="172"/>
    </location>
</feature>
<feature type="compositionally biased region" description="Low complexity" evidence="1">
    <location>
        <begin position="1117"/>
        <end position="1126"/>
    </location>
</feature>
<feature type="compositionally biased region" description="Polar residues" evidence="1">
    <location>
        <begin position="1192"/>
        <end position="1230"/>
    </location>
</feature>
<feature type="compositionally biased region" description="Low complexity" evidence="1">
    <location>
        <begin position="1043"/>
        <end position="1058"/>
    </location>
</feature>
<protein>
    <submittedName>
        <fullName evidence="3">Uncharacterized protein</fullName>
    </submittedName>
</protein>
<evidence type="ECO:0000256" key="2">
    <source>
        <dbReference type="SAM" id="SignalP"/>
    </source>
</evidence>
<feature type="compositionally biased region" description="Polar residues" evidence="1">
    <location>
        <begin position="185"/>
        <end position="204"/>
    </location>
</feature>
<evidence type="ECO:0000256" key="1">
    <source>
        <dbReference type="SAM" id="MobiDB-lite"/>
    </source>
</evidence>
<feature type="compositionally biased region" description="Polar residues" evidence="1">
    <location>
        <begin position="1237"/>
        <end position="1247"/>
    </location>
</feature>
<evidence type="ECO:0000313" key="3">
    <source>
        <dbReference type="EMBL" id="KAJ8307896.1"/>
    </source>
</evidence>
<reference evidence="3 4" key="1">
    <citation type="submission" date="2022-12" db="EMBL/GenBank/DDBJ databases">
        <title>Chromosome-level genome of Tegillarca granosa.</title>
        <authorList>
            <person name="Kim J."/>
        </authorList>
    </citation>
    <scope>NUCLEOTIDE SEQUENCE [LARGE SCALE GENOMIC DNA]</scope>
    <source>
        <strain evidence="3">Teg-2019</strain>
        <tissue evidence="3">Adductor muscle</tissue>
    </source>
</reference>
<feature type="region of interest" description="Disordered" evidence="1">
    <location>
        <begin position="854"/>
        <end position="874"/>
    </location>
</feature>
<dbReference type="EMBL" id="JARBDR010000686">
    <property type="protein sequence ID" value="KAJ8307896.1"/>
    <property type="molecule type" value="Genomic_DNA"/>
</dbReference>
<feature type="compositionally biased region" description="Low complexity" evidence="1">
    <location>
        <begin position="1375"/>
        <end position="1388"/>
    </location>
</feature>
<keyword evidence="2" id="KW-0732">Signal</keyword>
<feature type="region of interest" description="Disordered" evidence="1">
    <location>
        <begin position="375"/>
        <end position="437"/>
    </location>
</feature>
<feature type="compositionally biased region" description="Polar residues" evidence="1">
    <location>
        <begin position="818"/>
        <end position="831"/>
    </location>
</feature>
<feature type="region of interest" description="Disordered" evidence="1">
    <location>
        <begin position="1009"/>
        <end position="1247"/>
    </location>
</feature>
<evidence type="ECO:0000313" key="4">
    <source>
        <dbReference type="Proteomes" id="UP001217089"/>
    </source>
</evidence>
<accession>A0ABQ9ERP3</accession>
<feature type="compositionally biased region" description="Gly residues" evidence="1">
    <location>
        <begin position="648"/>
        <end position="659"/>
    </location>
</feature>
<feature type="region of interest" description="Disordered" evidence="1">
    <location>
        <begin position="648"/>
        <end position="675"/>
    </location>
</feature>
<feature type="chain" id="PRO_5046653779" evidence="2">
    <location>
        <begin position="19"/>
        <end position="1555"/>
    </location>
</feature>
<feature type="compositionally biased region" description="Pro residues" evidence="1">
    <location>
        <begin position="464"/>
        <end position="478"/>
    </location>
</feature>
<feature type="region of interest" description="Disordered" evidence="1">
    <location>
        <begin position="185"/>
        <end position="221"/>
    </location>
</feature>
<feature type="compositionally biased region" description="Polar residues" evidence="1">
    <location>
        <begin position="855"/>
        <end position="873"/>
    </location>
</feature>
<keyword evidence="4" id="KW-1185">Reference proteome</keyword>
<feature type="signal peptide" evidence="2">
    <location>
        <begin position="1"/>
        <end position="18"/>
    </location>
</feature>